<comment type="caution">
    <text evidence="2">The sequence shown here is derived from an EMBL/GenBank/DDBJ whole genome shotgun (WGS) entry which is preliminary data.</text>
</comment>
<dbReference type="PROSITE" id="PS50878">
    <property type="entry name" value="RT_POL"/>
    <property type="match status" value="1"/>
</dbReference>
<evidence type="ECO:0000259" key="1">
    <source>
        <dbReference type="PROSITE" id="PS50878"/>
    </source>
</evidence>
<dbReference type="EMBL" id="JBANQN010000009">
    <property type="protein sequence ID" value="KAK6779913.1"/>
    <property type="molecule type" value="Genomic_DNA"/>
</dbReference>
<accession>A0AAN8T1F5</accession>
<reference evidence="2 3" key="1">
    <citation type="submission" date="2024-02" db="EMBL/GenBank/DDBJ databases">
        <title>de novo genome assembly of Solanum bulbocastanum strain 11H21.</title>
        <authorList>
            <person name="Hosaka A.J."/>
        </authorList>
    </citation>
    <scope>NUCLEOTIDE SEQUENCE [LARGE SCALE GENOMIC DNA]</scope>
    <source>
        <tissue evidence="2">Young leaves</tissue>
    </source>
</reference>
<gene>
    <name evidence="2" type="ORF">RDI58_022097</name>
</gene>
<dbReference type="AlphaFoldDB" id="A0AAN8T1F5"/>
<protein>
    <recommendedName>
        <fullName evidence="1">Reverse transcriptase domain-containing protein</fullName>
    </recommendedName>
</protein>
<dbReference type="InterPro" id="IPR000477">
    <property type="entry name" value="RT_dom"/>
</dbReference>
<organism evidence="2 3">
    <name type="scientific">Solanum bulbocastanum</name>
    <name type="common">Wild potato</name>
    <dbReference type="NCBI Taxonomy" id="147425"/>
    <lineage>
        <taxon>Eukaryota</taxon>
        <taxon>Viridiplantae</taxon>
        <taxon>Streptophyta</taxon>
        <taxon>Embryophyta</taxon>
        <taxon>Tracheophyta</taxon>
        <taxon>Spermatophyta</taxon>
        <taxon>Magnoliopsida</taxon>
        <taxon>eudicotyledons</taxon>
        <taxon>Gunneridae</taxon>
        <taxon>Pentapetalae</taxon>
        <taxon>asterids</taxon>
        <taxon>lamiids</taxon>
        <taxon>Solanales</taxon>
        <taxon>Solanaceae</taxon>
        <taxon>Solanoideae</taxon>
        <taxon>Solaneae</taxon>
        <taxon>Solanum</taxon>
    </lineage>
</organism>
<sequence length="156" mass="18334">MLDEIKNIMYCFQPLKAPGWDGLHPLFYQKCWEIVGDSTNRLYIEYFEKCKIPTEINETHICLIPKTENANRLKDFRPISLCNATYKIITKIIAKRLQLLMDKLIGPCQSSFLKNRQETDNAIIIQELITHFKKMKGKKINLILKLDLEKAFDKIE</sequence>
<dbReference type="Proteomes" id="UP001371456">
    <property type="component" value="Unassembled WGS sequence"/>
</dbReference>
<name>A0AAN8T1F5_SOLBU</name>
<dbReference type="Pfam" id="PF00078">
    <property type="entry name" value="RVT_1"/>
    <property type="match status" value="1"/>
</dbReference>
<evidence type="ECO:0000313" key="2">
    <source>
        <dbReference type="EMBL" id="KAK6779913.1"/>
    </source>
</evidence>
<dbReference type="SUPFAM" id="SSF56672">
    <property type="entry name" value="DNA/RNA polymerases"/>
    <property type="match status" value="1"/>
</dbReference>
<dbReference type="InterPro" id="IPR043502">
    <property type="entry name" value="DNA/RNA_pol_sf"/>
</dbReference>
<keyword evidence="3" id="KW-1185">Reference proteome</keyword>
<evidence type="ECO:0000313" key="3">
    <source>
        <dbReference type="Proteomes" id="UP001371456"/>
    </source>
</evidence>
<proteinExistence type="predicted"/>
<feature type="domain" description="Reverse transcriptase" evidence="1">
    <location>
        <begin position="45"/>
        <end position="156"/>
    </location>
</feature>
<dbReference type="PANTHER" id="PTHR19446">
    <property type="entry name" value="REVERSE TRANSCRIPTASES"/>
    <property type="match status" value="1"/>
</dbReference>